<protein>
    <submittedName>
        <fullName evidence="2">Uncharacterized protein</fullName>
    </submittedName>
</protein>
<feature type="transmembrane region" description="Helical" evidence="1">
    <location>
        <begin position="66"/>
        <end position="89"/>
    </location>
</feature>
<evidence type="ECO:0000256" key="1">
    <source>
        <dbReference type="SAM" id="Phobius"/>
    </source>
</evidence>
<dbReference type="AlphaFoldDB" id="A0A511QX80"/>
<proteinExistence type="predicted"/>
<gene>
    <name evidence="2" type="ORF">VSU01S_35910</name>
</gene>
<dbReference type="RefSeq" id="WP_119008255.1">
    <property type="nucleotide sequence ID" value="NZ_BJXK01000021.1"/>
</dbReference>
<feature type="transmembrane region" description="Helical" evidence="1">
    <location>
        <begin position="95"/>
        <end position="113"/>
    </location>
</feature>
<keyword evidence="1" id="KW-1133">Transmembrane helix</keyword>
<accession>A0A511QX80</accession>
<evidence type="ECO:0000313" key="2">
    <source>
        <dbReference type="EMBL" id="GEM81346.1"/>
    </source>
</evidence>
<keyword evidence="1" id="KW-0472">Membrane</keyword>
<dbReference type="Proteomes" id="UP000321113">
    <property type="component" value="Unassembled WGS sequence"/>
</dbReference>
<dbReference type="EMBL" id="BJXK01000021">
    <property type="protein sequence ID" value="GEM81346.1"/>
    <property type="molecule type" value="Genomic_DNA"/>
</dbReference>
<feature type="transmembrane region" description="Helical" evidence="1">
    <location>
        <begin position="7"/>
        <end position="27"/>
    </location>
</feature>
<keyword evidence="3" id="KW-1185">Reference proteome</keyword>
<organism evidence="2 3">
    <name type="scientific">Vibrio superstes NBRC 103154</name>
    <dbReference type="NCBI Taxonomy" id="1219062"/>
    <lineage>
        <taxon>Bacteria</taxon>
        <taxon>Pseudomonadati</taxon>
        <taxon>Pseudomonadota</taxon>
        <taxon>Gammaproteobacteria</taxon>
        <taxon>Vibrionales</taxon>
        <taxon>Vibrionaceae</taxon>
        <taxon>Vibrio</taxon>
    </lineage>
</organism>
<comment type="caution">
    <text evidence="2">The sequence shown here is derived from an EMBL/GenBank/DDBJ whole genome shotgun (WGS) entry which is preliminary data.</text>
</comment>
<evidence type="ECO:0000313" key="3">
    <source>
        <dbReference type="Proteomes" id="UP000321113"/>
    </source>
</evidence>
<reference evidence="2 3" key="1">
    <citation type="submission" date="2019-07" db="EMBL/GenBank/DDBJ databases">
        <title>Whole genome shotgun sequence of Vibrio superstes NBRC 103154.</title>
        <authorList>
            <person name="Hosoyama A."/>
            <person name="Uohara A."/>
            <person name="Ohji S."/>
            <person name="Ichikawa N."/>
        </authorList>
    </citation>
    <scope>NUCLEOTIDE SEQUENCE [LARGE SCALE GENOMIC DNA]</scope>
    <source>
        <strain evidence="2 3">NBRC 103154</strain>
    </source>
</reference>
<sequence>MNFIHQVIRVIVMALLGLNILTTALSFHTLDTAMNWVATGLAFVWMLGSLYLVLTNEGDVIKEETWNNWKMLTLVAVIANVGMVVIIPHISGDQIIMALAPFLIINALTFTAVSGRYNRCKA</sequence>
<name>A0A511QX80_9VIBR</name>
<keyword evidence="1" id="KW-0812">Transmembrane</keyword>
<feature type="transmembrane region" description="Helical" evidence="1">
    <location>
        <begin position="33"/>
        <end position="54"/>
    </location>
</feature>